<name>A0A8H7EMS7_9FUNG</name>
<dbReference type="Pfam" id="PF04189">
    <property type="entry name" value="Gcd10p"/>
    <property type="match status" value="1"/>
</dbReference>
<dbReference type="GO" id="GO:0008168">
    <property type="term" value="F:methyltransferase activity"/>
    <property type="evidence" value="ECO:0007669"/>
    <property type="project" value="UniProtKB-KW"/>
</dbReference>
<keyword evidence="9" id="KW-1185">Reference proteome</keyword>
<reference evidence="8" key="1">
    <citation type="submission" date="2020-01" db="EMBL/GenBank/DDBJ databases">
        <title>Genome Sequencing of Three Apophysomyces-Like Fungal Strains Confirms a Novel Fungal Genus in the Mucoromycota with divergent Burkholderia-like Endosymbiotic Bacteria.</title>
        <authorList>
            <person name="Stajich J.E."/>
            <person name="Macias A.M."/>
            <person name="Carter-House D."/>
            <person name="Lovett B."/>
            <person name="Kasson L.R."/>
            <person name="Berry K."/>
            <person name="Grigoriev I."/>
            <person name="Chang Y."/>
            <person name="Spatafora J."/>
            <person name="Kasson M.T."/>
        </authorList>
    </citation>
    <scope>NUCLEOTIDE SEQUENCE</scope>
    <source>
        <strain evidence="8">NRRL A-21654</strain>
    </source>
</reference>
<sequence>MTELAAASPTVVLAITAQDDIADQFPHIQAFQNVLIHMPSGNVKFVNLKPNTNVSLGKFGTFQADNLIGQPFGLSYEIYDQKGSIRPIKNWALSVVEDTTANNQTINDDATVQTLTHEEIEKLKAEGLKGNMAAEEIIKKMMESHTEFSKKTEYSKAKYIQRKKKKFMKVFTPVRPTLSSITEYFFNKNPDKIKNLRIDTLSQLLSLANIHANSKILVVDDTQGLIVAAVAERMGGYGTIVGLHEGEAHNYDILRYMNFSKHILDTIHTVPFSRVDPSVLDEPWEEKTTEELEKLSENEMKSYLRRKKAAEVRAHSRKLLFDGGFDGLVISSSYAPETVVEYLTKYVNGSRPVVIYSYHKEALLSAAHWMRKSSDYLQADITESSLRRYQVLPGRTHPEMNTSASGGYLLSGFRVIDCPFDPSLVPNENNRRGKKRKTETKKAGEGKKESVSTEAEPMASEPASLETSSS</sequence>
<comment type="subcellular location">
    <subcellularLocation>
        <location evidence="1 6">Nucleus</location>
    </subcellularLocation>
</comment>
<dbReference type="Proteomes" id="UP000605846">
    <property type="component" value="Unassembled WGS sequence"/>
</dbReference>
<dbReference type="OrthoDB" id="10254665at2759"/>
<evidence type="ECO:0000256" key="6">
    <source>
        <dbReference type="PIRNR" id="PIRNR038170"/>
    </source>
</evidence>
<comment type="caution">
    <text evidence="8">The sequence shown here is derived from an EMBL/GenBank/DDBJ whole genome shotgun (WGS) entry which is preliminary data.</text>
</comment>
<evidence type="ECO:0000256" key="2">
    <source>
        <dbReference type="ARBA" id="ARBA00008320"/>
    </source>
</evidence>
<proteinExistence type="inferred from homology"/>
<dbReference type="GO" id="GO:0031515">
    <property type="term" value="C:tRNA (m1A) methyltransferase complex"/>
    <property type="evidence" value="ECO:0007669"/>
    <property type="project" value="UniProtKB-UniRule"/>
</dbReference>
<evidence type="ECO:0000256" key="5">
    <source>
        <dbReference type="ARBA" id="ARBA00023242"/>
    </source>
</evidence>
<dbReference type="EMBL" id="JABAYA010000117">
    <property type="protein sequence ID" value="KAF7724553.1"/>
    <property type="molecule type" value="Genomic_DNA"/>
</dbReference>
<dbReference type="InterPro" id="IPR017423">
    <property type="entry name" value="TRM6"/>
</dbReference>
<comment type="similarity">
    <text evidence="2 6">Belongs to the TRM6/GCD10 family.</text>
</comment>
<organism evidence="8 9">
    <name type="scientific">Apophysomyces ossiformis</name>
    <dbReference type="NCBI Taxonomy" id="679940"/>
    <lineage>
        <taxon>Eukaryota</taxon>
        <taxon>Fungi</taxon>
        <taxon>Fungi incertae sedis</taxon>
        <taxon>Mucoromycota</taxon>
        <taxon>Mucoromycotina</taxon>
        <taxon>Mucoromycetes</taxon>
        <taxon>Mucorales</taxon>
        <taxon>Mucorineae</taxon>
        <taxon>Mucoraceae</taxon>
        <taxon>Apophysomyces</taxon>
    </lineage>
</organism>
<comment type="function">
    <text evidence="6">Substrate-binding subunit of tRNA (adenine-N1-)-methyltransferase, which catalyzes the formation of N1-methyladenine at position 58 (m1A58) in initiator methionyl-tRNA.</text>
</comment>
<gene>
    <name evidence="8" type="primary">TRM6</name>
    <name evidence="8" type="ORF">EC973_000930</name>
</gene>
<evidence type="ECO:0000313" key="8">
    <source>
        <dbReference type="EMBL" id="KAF7724553.1"/>
    </source>
</evidence>
<comment type="subunit">
    <text evidence="6">Heterotetramer.</text>
</comment>
<dbReference type="Gene3D" id="3.40.50.150">
    <property type="entry name" value="Vaccinia Virus protein VP39"/>
    <property type="match status" value="1"/>
</dbReference>
<keyword evidence="5 6" id="KW-0539">Nucleus</keyword>
<keyword evidence="4 6" id="KW-0819">tRNA processing</keyword>
<feature type="region of interest" description="Disordered" evidence="7">
    <location>
        <begin position="424"/>
        <end position="470"/>
    </location>
</feature>
<feature type="compositionally biased region" description="Basic and acidic residues" evidence="7">
    <location>
        <begin position="440"/>
        <end position="451"/>
    </location>
</feature>
<dbReference type="PANTHER" id="PTHR12945">
    <property type="entry name" value="TRANSLATION INITIATION FACTOR EIF3-RELATED"/>
    <property type="match status" value="1"/>
</dbReference>
<accession>A0A8H7EMS7</accession>
<evidence type="ECO:0000256" key="7">
    <source>
        <dbReference type="SAM" id="MobiDB-lite"/>
    </source>
</evidence>
<evidence type="ECO:0000256" key="4">
    <source>
        <dbReference type="ARBA" id="ARBA00022694"/>
    </source>
</evidence>
<dbReference type="GO" id="GO:0005634">
    <property type="term" value="C:nucleus"/>
    <property type="evidence" value="ECO:0007669"/>
    <property type="project" value="UniProtKB-SubCell"/>
</dbReference>
<dbReference type="GO" id="GO:0030488">
    <property type="term" value="P:tRNA methylation"/>
    <property type="evidence" value="ECO:0007669"/>
    <property type="project" value="InterPro"/>
</dbReference>
<evidence type="ECO:0000256" key="1">
    <source>
        <dbReference type="ARBA" id="ARBA00004123"/>
    </source>
</evidence>
<evidence type="ECO:0000256" key="3">
    <source>
        <dbReference type="ARBA" id="ARBA00021704"/>
    </source>
</evidence>
<dbReference type="PANTHER" id="PTHR12945:SF0">
    <property type="entry name" value="TRNA (ADENINE(58)-N(1))-METHYLTRANSFERASE NON-CATALYTIC SUBUNIT TRM6"/>
    <property type="match status" value="1"/>
</dbReference>
<keyword evidence="8" id="KW-0808">Transferase</keyword>
<evidence type="ECO:0000313" key="9">
    <source>
        <dbReference type="Proteomes" id="UP000605846"/>
    </source>
</evidence>
<protein>
    <recommendedName>
        <fullName evidence="3 6">tRNA (adenine(58)-N(1))-methyltransferase non-catalytic subunit TRM6</fullName>
    </recommendedName>
</protein>
<dbReference type="InterPro" id="IPR029063">
    <property type="entry name" value="SAM-dependent_MTases_sf"/>
</dbReference>
<keyword evidence="8" id="KW-0489">Methyltransferase</keyword>
<dbReference type="PIRSF" id="PIRSF038170">
    <property type="entry name" value="tRNA_m1A_mtfrase"/>
    <property type="match status" value="1"/>
</dbReference>
<dbReference type="AlphaFoldDB" id="A0A8H7EMS7"/>